<protein>
    <submittedName>
        <fullName evidence="1">Uncharacterized protein</fullName>
    </submittedName>
</protein>
<organism evidence="1 2">
    <name type="scientific">Massilia terrae</name>
    <dbReference type="NCBI Taxonomy" id="1811224"/>
    <lineage>
        <taxon>Bacteria</taxon>
        <taxon>Pseudomonadati</taxon>
        <taxon>Pseudomonadota</taxon>
        <taxon>Betaproteobacteria</taxon>
        <taxon>Burkholderiales</taxon>
        <taxon>Oxalobacteraceae</taxon>
        <taxon>Telluria group</taxon>
        <taxon>Massilia</taxon>
    </lineage>
</organism>
<evidence type="ECO:0000313" key="1">
    <source>
        <dbReference type="EMBL" id="MCS0659989.1"/>
    </source>
</evidence>
<dbReference type="EMBL" id="JANUGU010000006">
    <property type="protein sequence ID" value="MCS0659989.1"/>
    <property type="molecule type" value="Genomic_DNA"/>
</dbReference>
<accession>A0ABT2D1K7</accession>
<reference evidence="1 2" key="1">
    <citation type="submission" date="2022-08" db="EMBL/GenBank/DDBJ databases">
        <title>Reclassification of Massilia species as members of the genera Telluria, Duganella, Pseudoduganella, Mokoshia gen. nov. and Zemynaea gen. nov. using orthogonal and non-orthogonal genome-based approaches.</title>
        <authorList>
            <person name="Bowman J.P."/>
        </authorList>
    </citation>
    <scope>NUCLEOTIDE SEQUENCE [LARGE SCALE GENOMIC DNA]</scope>
    <source>
        <strain evidence="1 2">JCM 31606</strain>
    </source>
</reference>
<dbReference type="Proteomes" id="UP001204621">
    <property type="component" value="Unassembled WGS sequence"/>
</dbReference>
<dbReference type="RefSeq" id="WP_258813180.1">
    <property type="nucleotide sequence ID" value="NZ_JANUGU010000006.1"/>
</dbReference>
<proteinExistence type="predicted"/>
<comment type="caution">
    <text evidence="1">The sequence shown here is derived from an EMBL/GenBank/DDBJ whole genome shotgun (WGS) entry which is preliminary data.</text>
</comment>
<evidence type="ECO:0000313" key="2">
    <source>
        <dbReference type="Proteomes" id="UP001204621"/>
    </source>
</evidence>
<gene>
    <name evidence="1" type="ORF">NX778_18105</name>
</gene>
<name>A0ABT2D1K7_9BURK</name>
<keyword evidence="2" id="KW-1185">Reference proteome</keyword>
<sequence>MSQFYSDFKENMAALGLPAPESLFGSVQSTVTTATAILACIDKFGTRVTVKEMIGAGTRLEGLGSVGACSAAFYVGAVIGSLAVASGRSLGKGTSLSDVLVTVSRWGFSRQWLVPFLQRVPGVYNPGVATRANYRHYATVV</sequence>